<name>A0A1Y1YKK8_9PLEO</name>
<dbReference type="Proteomes" id="UP000193144">
    <property type="component" value="Unassembled WGS sequence"/>
</dbReference>
<feature type="compositionally biased region" description="Low complexity" evidence="1">
    <location>
        <begin position="58"/>
        <end position="67"/>
    </location>
</feature>
<accession>A0A1Y1YKK8</accession>
<dbReference type="AlphaFoldDB" id="A0A1Y1YKK8"/>
<feature type="compositionally biased region" description="Basic and acidic residues" evidence="1">
    <location>
        <begin position="78"/>
        <end position="95"/>
    </location>
</feature>
<protein>
    <submittedName>
        <fullName evidence="2">Uncharacterized protein</fullName>
    </submittedName>
</protein>
<feature type="region of interest" description="Disordered" evidence="1">
    <location>
        <begin position="49"/>
        <end position="95"/>
    </location>
</feature>
<organism evidence="2 3">
    <name type="scientific">Clohesyomyces aquaticus</name>
    <dbReference type="NCBI Taxonomy" id="1231657"/>
    <lineage>
        <taxon>Eukaryota</taxon>
        <taxon>Fungi</taxon>
        <taxon>Dikarya</taxon>
        <taxon>Ascomycota</taxon>
        <taxon>Pezizomycotina</taxon>
        <taxon>Dothideomycetes</taxon>
        <taxon>Pleosporomycetidae</taxon>
        <taxon>Pleosporales</taxon>
        <taxon>Lindgomycetaceae</taxon>
        <taxon>Clohesyomyces</taxon>
    </lineage>
</organism>
<evidence type="ECO:0000313" key="3">
    <source>
        <dbReference type="Proteomes" id="UP000193144"/>
    </source>
</evidence>
<gene>
    <name evidence="2" type="ORF">BCR34DRAFT_606895</name>
</gene>
<proteinExistence type="predicted"/>
<comment type="caution">
    <text evidence="2">The sequence shown here is derived from an EMBL/GenBank/DDBJ whole genome shotgun (WGS) entry which is preliminary data.</text>
</comment>
<reference evidence="2 3" key="1">
    <citation type="submission" date="2016-07" db="EMBL/GenBank/DDBJ databases">
        <title>Pervasive Adenine N6-methylation of Active Genes in Fungi.</title>
        <authorList>
            <consortium name="DOE Joint Genome Institute"/>
            <person name="Mondo S.J."/>
            <person name="Dannebaum R.O."/>
            <person name="Kuo R.C."/>
            <person name="Labutti K."/>
            <person name="Haridas S."/>
            <person name="Kuo A."/>
            <person name="Salamov A."/>
            <person name="Ahrendt S.R."/>
            <person name="Lipzen A."/>
            <person name="Sullivan W."/>
            <person name="Andreopoulos W.B."/>
            <person name="Clum A."/>
            <person name="Lindquist E."/>
            <person name="Daum C."/>
            <person name="Ramamoorthy G.K."/>
            <person name="Gryganskyi A."/>
            <person name="Culley D."/>
            <person name="Magnuson J.K."/>
            <person name="James T.Y."/>
            <person name="O'Malley M.A."/>
            <person name="Stajich J.E."/>
            <person name="Spatafora J.W."/>
            <person name="Visel A."/>
            <person name="Grigoriev I.V."/>
        </authorList>
    </citation>
    <scope>NUCLEOTIDE SEQUENCE [LARGE SCALE GENOMIC DNA]</scope>
    <source>
        <strain evidence="2 3">CBS 115471</strain>
    </source>
</reference>
<evidence type="ECO:0000256" key="1">
    <source>
        <dbReference type="SAM" id="MobiDB-lite"/>
    </source>
</evidence>
<evidence type="ECO:0000313" key="2">
    <source>
        <dbReference type="EMBL" id="ORX98522.1"/>
    </source>
</evidence>
<sequence>MSYRADSISASSNRFNNSAISVFRKLKARKLDEPFLEPVHLEISKKISFDQRSERTRSSSSNMTISSGRLSKISPPISDKRSDSVSSKDWKSSEYDTSWLREADLKKCKKKGINPALYAEMKAARKGKWMSPIVGNIIL</sequence>
<dbReference type="OrthoDB" id="5431248at2759"/>
<keyword evidence="3" id="KW-1185">Reference proteome</keyword>
<dbReference type="EMBL" id="MCFA01000213">
    <property type="protein sequence ID" value="ORX98522.1"/>
    <property type="molecule type" value="Genomic_DNA"/>
</dbReference>